<dbReference type="Proteomes" id="UP000271468">
    <property type="component" value="Unassembled WGS sequence"/>
</dbReference>
<proteinExistence type="predicted"/>
<dbReference type="AlphaFoldDB" id="A0A3M3JIP2"/>
<organism evidence="1 2">
    <name type="scientific">Pseudomonas syringae pv. coriandricola</name>
    <dbReference type="NCBI Taxonomy" id="264453"/>
    <lineage>
        <taxon>Bacteria</taxon>
        <taxon>Pseudomonadati</taxon>
        <taxon>Pseudomonadota</taxon>
        <taxon>Gammaproteobacteria</taxon>
        <taxon>Pseudomonadales</taxon>
        <taxon>Pseudomonadaceae</taxon>
        <taxon>Pseudomonas</taxon>
    </lineage>
</organism>
<name>A0A3M3JIP2_9PSED</name>
<accession>A0A3M3JIP2</accession>
<evidence type="ECO:0000313" key="1">
    <source>
        <dbReference type="EMBL" id="RMN10081.1"/>
    </source>
</evidence>
<dbReference type="EMBL" id="RBOV01000264">
    <property type="protein sequence ID" value="RMN10081.1"/>
    <property type="molecule type" value="Genomic_DNA"/>
</dbReference>
<reference evidence="1 2" key="1">
    <citation type="submission" date="2018-08" db="EMBL/GenBank/DDBJ databases">
        <title>Recombination of ecologically and evolutionarily significant loci maintains genetic cohesion in the Pseudomonas syringae species complex.</title>
        <authorList>
            <person name="Dillon M."/>
            <person name="Thakur S."/>
            <person name="Almeida R.N.D."/>
            <person name="Weir B.S."/>
            <person name="Guttman D.S."/>
        </authorList>
    </citation>
    <scope>NUCLEOTIDE SEQUENCE [LARGE SCALE GENOMIC DNA]</scope>
    <source>
        <strain evidence="1 2">ICMP 12341</strain>
    </source>
</reference>
<comment type="caution">
    <text evidence="1">The sequence shown here is derived from an EMBL/GenBank/DDBJ whole genome shotgun (WGS) entry which is preliminary data.</text>
</comment>
<sequence>MCALCLCLMGRRHAMNSSLLKARLNRKQCSAKGLSCATFSAVRALNDVR</sequence>
<protein>
    <submittedName>
        <fullName evidence="1">Uncharacterized protein</fullName>
    </submittedName>
</protein>
<gene>
    <name evidence="1" type="ORF">ALQ65_03883</name>
</gene>
<evidence type="ECO:0000313" key="2">
    <source>
        <dbReference type="Proteomes" id="UP000271468"/>
    </source>
</evidence>